<accession>A0A0R3S239</accession>
<dbReference type="AlphaFoldDB" id="A0A0R3S239"/>
<proteinExistence type="predicted"/>
<reference evidence="3" key="1">
    <citation type="submission" date="2017-02" db="UniProtKB">
        <authorList>
            <consortium name="WormBaseParasite"/>
        </authorList>
    </citation>
    <scope>IDENTIFICATION</scope>
</reference>
<keyword evidence="2" id="KW-1185">Reference proteome</keyword>
<dbReference type="Proteomes" id="UP000050640">
    <property type="component" value="Unplaced"/>
</dbReference>
<keyword evidence="1" id="KW-0472">Membrane</keyword>
<keyword evidence="1" id="KW-1133">Transmembrane helix</keyword>
<organism evidence="2 3">
    <name type="scientific">Elaeophora elaphi</name>
    <dbReference type="NCBI Taxonomy" id="1147741"/>
    <lineage>
        <taxon>Eukaryota</taxon>
        <taxon>Metazoa</taxon>
        <taxon>Ecdysozoa</taxon>
        <taxon>Nematoda</taxon>
        <taxon>Chromadorea</taxon>
        <taxon>Rhabditida</taxon>
        <taxon>Spirurina</taxon>
        <taxon>Spiruromorpha</taxon>
        <taxon>Filarioidea</taxon>
        <taxon>Onchocercidae</taxon>
        <taxon>Elaeophora</taxon>
    </lineage>
</organism>
<dbReference type="WBParaSite" id="EEL_0000876401-mRNA-1">
    <property type="protein sequence ID" value="EEL_0000876401-mRNA-1"/>
    <property type="gene ID" value="EEL_0000876401"/>
</dbReference>
<keyword evidence="1" id="KW-0812">Transmembrane</keyword>
<evidence type="ECO:0000313" key="3">
    <source>
        <dbReference type="WBParaSite" id="EEL_0000876401-mRNA-1"/>
    </source>
</evidence>
<protein>
    <submittedName>
        <fullName evidence="3">Col_cuticle_N domain-containing protein</fullName>
    </submittedName>
</protein>
<sequence>MSDKEFLESEEEGTCPSYFWYLIASFALTAIIVVILIAYLIMYSDHFMWALRRNPKPVRATKSEIENI</sequence>
<name>A0A0R3S239_9BILA</name>
<evidence type="ECO:0000256" key="1">
    <source>
        <dbReference type="SAM" id="Phobius"/>
    </source>
</evidence>
<evidence type="ECO:0000313" key="2">
    <source>
        <dbReference type="Proteomes" id="UP000050640"/>
    </source>
</evidence>
<feature type="transmembrane region" description="Helical" evidence="1">
    <location>
        <begin position="20"/>
        <end position="43"/>
    </location>
</feature>